<feature type="domain" description="Aminoglycoside phosphotransferase" evidence="2">
    <location>
        <begin position="29"/>
        <end position="269"/>
    </location>
</feature>
<evidence type="ECO:0000313" key="3">
    <source>
        <dbReference type="EMBL" id="NYE72266.1"/>
    </source>
</evidence>
<accession>A0A7Y9I8G2</accession>
<dbReference type="InterPro" id="IPR002575">
    <property type="entry name" value="Aminoglycoside_PTrfase"/>
</dbReference>
<dbReference type="SUPFAM" id="SSF56112">
    <property type="entry name" value="Protein kinase-like (PK-like)"/>
    <property type="match status" value="1"/>
</dbReference>
<proteinExistence type="inferred from homology"/>
<dbReference type="InterPro" id="IPR050249">
    <property type="entry name" value="Pseudomonas-type_ThrB"/>
</dbReference>
<dbReference type="EMBL" id="JACCBU010000001">
    <property type="protein sequence ID" value="NYE72266.1"/>
    <property type="molecule type" value="Genomic_DNA"/>
</dbReference>
<dbReference type="Gene3D" id="3.90.1200.10">
    <property type="match status" value="1"/>
</dbReference>
<keyword evidence="4" id="KW-1185">Reference proteome</keyword>
<dbReference type="Gene3D" id="3.30.200.20">
    <property type="entry name" value="Phosphorylase Kinase, domain 1"/>
    <property type="match status" value="1"/>
</dbReference>
<organism evidence="3 4">
    <name type="scientific">Microlunatus parietis</name>
    <dbReference type="NCBI Taxonomy" id="682979"/>
    <lineage>
        <taxon>Bacteria</taxon>
        <taxon>Bacillati</taxon>
        <taxon>Actinomycetota</taxon>
        <taxon>Actinomycetes</taxon>
        <taxon>Propionibacteriales</taxon>
        <taxon>Propionibacteriaceae</taxon>
        <taxon>Microlunatus</taxon>
    </lineage>
</organism>
<dbReference type="Proteomes" id="UP000569914">
    <property type="component" value="Unassembled WGS sequence"/>
</dbReference>
<gene>
    <name evidence="3" type="ORF">BKA15_003595</name>
</gene>
<evidence type="ECO:0000256" key="1">
    <source>
        <dbReference type="ARBA" id="ARBA00038240"/>
    </source>
</evidence>
<sequence>MTEAGTGPGLRDDLADALAAWELEPVTAVQRAAGGTMNETFVVTTRTRRVVLRRHRRTDRSLIEREHAVIRYAIGRSIPTPPALPTPAGEVIVSRDGVCYSLFAYARGTQVARDRLTVAEARAMGRTLAHLHLALADCPAAAPPRPPTPADRSRTEARLTELLNLIMARPDRTETDRWAEQHVRTKLDWLSGHPEPARHAVPMAAQQLVHGDFQESNLFFIGDEVSDVIDWDKAETRWPPEEIIRTLDLSFDLRPDLCAALLAGYRTVRDVAPDELDRAAANYSHDQLHGHWLFDEIYRRGNDRVRAFLEPGPYLPFTDRWVELGWTLDGEPC</sequence>
<dbReference type="GO" id="GO:0019202">
    <property type="term" value="F:amino acid kinase activity"/>
    <property type="evidence" value="ECO:0007669"/>
    <property type="project" value="TreeGrafter"/>
</dbReference>
<dbReference type="PANTHER" id="PTHR21064:SF6">
    <property type="entry name" value="AMINOGLYCOSIDE PHOSPHOTRANSFERASE DOMAIN-CONTAINING PROTEIN"/>
    <property type="match status" value="1"/>
</dbReference>
<dbReference type="AlphaFoldDB" id="A0A7Y9I8G2"/>
<dbReference type="PANTHER" id="PTHR21064">
    <property type="entry name" value="AMINOGLYCOSIDE PHOSPHOTRANSFERASE DOMAIN-CONTAINING PROTEIN-RELATED"/>
    <property type="match status" value="1"/>
</dbReference>
<comment type="similarity">
    <text evidence="1">Belongs to the pseudomonas-type ThrB family.</text>
</comment>
<name>A0A7Y9I8G2_9ACTN</name>
<dbReference type="RefSeq" id="WP_179752944.1">
    <property type="nucleotide sequence ID" value="NZ_JACCBU010000001.1"/>
</dbReference>
<dbReference type="InterPro" id="IPR011009">
    <property type="entry name" value="Kinase-like_dom_sf"/>
</dbReference>
<dbReference type="Pfam" id="PF01636">
    <property type="entry name" value="APH"/>
    <property type="match status" value="1"/>
</dbReference>
<keyword evidence="3" id="KW-0808">Transferase</keyword>
<comment type="caution">
    <text evidence="3">The sequence shown here is derived from an EMBL/GenBank/DDBJ whole genome shotgun (WGS) entry which is preliminary data.</text>
</comment>
<protein>
    <submittedName>
        <fullName evidence="3">Ser/Thr protein kinase RdoA (MazF antagonist)</fullName>
    </submittedName>
</protein>
<evidence type="ECO:0000313" key="4">
    <source>
        <dbReference type="Proteomes" id="UP000569914"/>
    </source>
</evidence>
<evidence type="ECO:0000259" key="2">
    <source>
        <dbReference type="Pfam" id="PF01636"/>
    </source>
</evidence>
<keyword evidence="3" id="KW-0418">Kinase</keyword>
<reference evidence="3 4" key="1">
    <citation type="submission" date="2020-07" db="EMBL/GenBank/DDBJ databases">
        <title>Sequencing the genomes of 1000 actinobacteria strains.</title>
        <authorList>
            <person name="Klenk H.-P."/>
        </authorList>
    </citation>
    <scope>NUCLEOTIDE SEQUENCE [LARGE SCALE GENOMIC DNA]</scope>
    <source>
        <strain evidence="3 4">DSM 22083</strain>
    </source>
</reference>